<dbReference type="Gramene" id="Kaladp0037s0235.1.v1.1">
    <property type="protein sequence ID" value="Kaladp0037s0235.1.v1.1.CDS.1"/>
    <property type="gene ID" value="Kaladp0037s0235.v1.1"/>
</dbReference>
<sequence length="114" mass="11937">MNGAQIGILKESNQVRLSGLLQRGHGAALKPQIRLEILRDLTHQPLERKLADEKLGALLVLPDLPEGHGSGPEPVRLLHAAGGGSGLPGCLGGQLLPRSLSSGGLPRRLLSTSH</sequence>
<proteinExistence type="predicted"/>
<accession>A0A7N0ZUQ6</accession>
<protein>
    <submittedName>
        <fullName evidence="1">Uncharacterized protein</fullName>
    </submittedName>
</protein>
<evidence type="ECO:0000313" key="1">
    <source>
        <dbReference type="EnsemblPlants" id="Kaladp0037s0235.1.v1.1.CDS.1"/>
    </source>
</evidence>
<name>A0A7N0ZUQ6_KALFE</name>
<organism evidence="1 2">
    <name type="scientific">Kalanchoe fedtschenkoi</name>
    <name type="common">Lavender scallops</name>
    <name type="synonym">South American air plant</name>
    <dbReference type="NCBI Taxonomy" id="63787"/>
    <lineage>
        <taxon>Eukaryota</taxon>
        <taxon>Viridiplantae</taxon>
        <taxon>Streptophyta</taxon>
        <taxon>Embryophyta</taxon>
        <taxon>Tracheophyta</taxon>
        <taxon>Spermatophyta</taxon>
        <taxon>Magnoliopsida</taxon>
        <taxon>eudicotyledons</taxon>
        <taxon>Gunneridae</taxon>
        <taxon>Pentapetalae</taxon>
        <taxon>Saxifragales</taxon>
        <taxon>Crassulaceae</taxon>
        <taxon>Kalanchoe</taxon>
    </lineage>
</organism>
<dbReference type="EnsemblPlants" id="Kaladp0037s0235.1.v1.1">
    <property type="protein sequence ID" value="Kaladp0037s0235.1.v1.1.CDS.1"/>
    <property type="gene ID" value="Kaladp0037s0235.v1.1"/>
</dbReference>
<reference evidence="1" key="1">
    <citation type="submission" date="2021-01" db="UniProtKB">
        <authorList>
            <consortium name="EnsemblPlants"/>
        </authorList>
    </citation>
    <scope>IDENTIFICATION</scope>
</reference>
<keyword evidence="2" id="KW-1185">Reference proteome</keyword>
<evidence type="ECO:0000313" key="2">
    <source>
        <dbReference type="Proteomes" id="UP000594263"/>
    </source>
</evidence>
<dbReference type="AlphaFoldDB" id="A0A7N0ZUQ6"/>
<dbReference type="OMA" id="TIASWEP"/>
<dbReference type="Proteomes" id="UP000594263">
    <property type="component" value="Unplaced"/>
</dbReference>